<dbReference type="AlphaFoldDB" id="A0A099NK63"/>
<sequence>SLAFFGIGQLLILSILAGSVWIPLLEMRCPKKPKVLK</sequence>
<proteinExistence type="predicted"/>
<name>A0A099NK63_PICKU</name>
<reference evidence="3" key="1">
    <citation type="journal article" date="2014" name="Microb. Cell Fact.">
        <title>Exploiting Issatchenkia orientalis SD108 for succinic acid production.</title>
        <authorList>
            <person name="Xiao H."/>
            <person name="Shao Z."/>
            <person name="Jiang Y."/>
            <person name="Dole S."/>
            <person name="Zhao H."/>
        </authorList>
    </citation>
    <scope>NUCLEOTIDE SEQUENCE [LARGE SCALE GENOMIC DNA]</scope>
    <source>
        <strain evidence="3">SD108</strain>
    </source>
</reference>
<evidence type="ECO:0000313" key="3">
    <source>
        <dbReference type="Proteomes" id="UP000029867"/>
    </source>
</evidence>
<keyword evidence="1" id="KW-1133">Transmembrane helix</keyword>
<gene>
    <name evidence="2" type="ORF">JL09_g7057</name>
</gene>
<keyword evidence="1" id="KW-0812">Transmembrane</keyword>
<evidence type="ECO:0000313" key="2">
    <source>
        <dbReference type="EMBL" id="KGK32336.1"/>
    </source>
</evidence>
<protein>
    <submittedName>
        <fullName evidence="2">Uncharacterized protein</fullName>
    </submittedName>
</protein>
<evidence type="ECO:0000256" key="1">
    <source>
        <dbReference type="SAM" id="Phobius"/>
    </source>
</evidence>
<comment type="caution">
    <text evidence="2">The sequence shown here is derived from an EMBL/GenBank/DDBJ whole genome shotgun (WGS) entry which is preliminary data.</text>
</comment>
<dbReference type="EMBL" id="JQFK01002398">
    <property type="protein sequence ID" value="KGK32336.1"/>
    <property type="molecule type" value="Genomic_DNA"/>
</dbReference>
<keyword evidence="1" id="KW-0472">Membrane</keyword>
<dbReference type="HOGENOM" id="CLU_3353518_0_0_1"/>
<feature type="transmembrane region" description="Helical" evidence="1">
    <location>
        <begin position="6"/>
        <end position="25"/>
    </location>
</feature>
<organism evidence="2 3">
    <name type="scientific">Pichia kudriavzevii</name>
    <name type="common">Yeast</name>
    <name type="synonym">Issatchenkia orientalis</name>
    <dbReference type="NCBI Taxonomy" id="4909"/>
    <lineage>
        <taxon>Eukaryota</taxon>
        <taxon>Fungi</taxon>
        <taxon>Dikarya</taxon>
        <taxon>Ascomycota</taxon>
        <taxon>Saccharomycotina</taxon>
        <taxon>Pichiomycetes</taxon>
        <taxon>Pichiales</taxon>
        <taxon>Pichiaceae</taxon>
        <taxon>Pichia</taxon>
    </lineage>
</organism>
<dbReference type="Proteomes" id="UP000029867">
    <property type="component" value="Unassembled WGS sequence"/>
</dbReference>
<feature type="non-terminal residue" evidence="2">
    <location>
        <position position="1"/>
    </location>
</feature>
<accession>A0A099NK63</accession>